<dbReference type="FunFam" id="1.10.287.110:FF:000001">
    <property type="entry name" value="Import inner membrane translocase subunit tim14"/>
    <property type="match status" value="1"/>
</dbReference>
<feature type="signal peptide" evidence="13">
    <location>
        <begin position="1"/>
        <end position="19"/>
    </location>
</feature>
<keyword evidence="5" id="KW-0653">Protein transport</keyword>
<evidence type="ECO:0000256" key="11">
    <source>
        <dbReference type="ARBA" id="ARBA00040828"/>
    </source>
</evidence>
<keyword evidence="7" id="KW-0472">Membrane</keyword>
<comment type="caution">
    <text evidence="15">The sequence shown here is derived from an EMBL/GenBank/DDBJ whole genome shotgun (WGS) entry which is preliminary data.</text>
</comment>
<keyword evidence="16" id="KW-1185">Reference proteome</keyword>
<feature type="domain" description="J" evidence="14">
    <location>
        <begin position="54"/>
        <end position="105"/>
    </location>
</feature>
<dbReference type="SUPFAM" id="SSF46565">
    <property type="entry name" value="Chaperone J-domain"/>
    <property type="match status" value="1"/>
</dbReference>
<keyword evidence="5" id="KW-0811">Translocation</keyword>
<comment type="similarity">
    <text evidence="10">Belongs to the TIM14 family.</text>
</comment>
<gene>
    <name evidence="15" type="ORF">DASB73_005770</name>
</gene>
<evidence type="ECO:0000256" key="6">
    <source>
        <dbReference type="ARBA" id="ARBA00023128"/>
    </source>
</evidence>
<evidence type="ECO:0000256" key="8">
    <source>
        <dbReference type="ARBA" id="ARBA00023186"/>
    </source>
</evidence>
<evidence type="ECO:0000256" key="3">
    <source>
        <dbReference type="ARBA" id="ARBA00022792"/>
    </source>
</evidence>
<dbReference type="PANTHER" id="PTHR12763">
    <property type="match status" value="1"/>
</dbReference>
<evidence type="ECO:0000256" key="12">
    <source>
        <dbReference type="ARBA" id="ARBA00041716"/>
    </source>
</evidence>
<feature type="chain" id="PRO_5043809010" description="Mitochondrial import inner membrane translocase subunit TIM14" evidence="13">
    <location>
        <begin position="20"/>
        <end position="105"/>
    </location>
</feature>
<comment type="function">
    <text evidence="9">Essential component of the PAM complex, a complex required for the translocation of transit peptide-containing proteins from the inner membrane into the mitochondrial matrix in an ATP-dependent manner. In the complex, it is required to stimulate activity of mtHSP70 (SSC1).</text>
</comment>
<sequence>MLPLLAALAGLASFGTARAALRAYKRVQAIKWPEPPVSSTYLYGGFDMKMTVEEARKILNVDPNASMQSILAKHRKVMLANHPDRGGSNYFASKINEAKDMLTKK</sequence>
<evidence type="ECO:0000256" key="4">
    <source>
        <dbReference type="ARBA" id="ARBA00022989"/>
    </source>
</evidence>
<evidence type="ECO:0000313" key="16">
    <source>
        <dbReference type="Proteomes" id="UP001362899"/>
    </source>
</evidence>
<dbReference type="SMART" id="SM00271">
    <property type="entry name" value="DnaJ"/>
    <property type="match status" value="1"/>
</dbReference>
<evidence type="ECO:0000256" key="13">
    <source>
        <dbReference type="SAM" id="SignalP"/>
    </source>
</evidence>
<dbReference type="AlphaFoldDB" id="A0AAV5RDQ1"/>
<keyword evidence="3" id="KW-0999">Mitochondrion inner membrane</keyword>
<dbReference type="PROSITE" id="PS50076">
    <property type="entry name" value="DNAJ_2"/>
    <property type="match status" value="1"/>
</dbReference>
<keyword evidence="6" id="KW-0496">Mitochondrion</keyword>
<dbReference type="CDD" id="cd06257">
    <property type="entry name" value="DnaJ"/>
    <property type="match status" value="1"/>
</dbReference>
<reference evidence="15 16" key="1">
    <citation type="journal article" date="2023" name="Elife">
        <title>Identification of key yeast species and microbe-microbe interactions impacting larval growth of Drosophila in the wild.</title>
        <authorList>
            <person name="Mure A."/>
            <person name="Sugiura Y."/>
            <person name="Maeda R."/>
            <person name="Honda K."/>
            <person name="Sakurai N."/>
            <person name="Takahashi Y."/>
            <person name="Watada M."/>
            <person name="Katoh T."/>
            <person name="Gotoh A."/>
            <person name="Gotoh Y."/>
            <person name="Taniguchi I."/>
            <person name="Nakamura K."/>
            <person name="Hayashi T."/>
            <person name="Katayama T."/>
            <person name="Uemura T."/>
            <person name="Hattori Y."/>
        </authorList>
    </citation>
    <scope>NUCLEOTIDE SEQUENCE [LARGE SCALE GENOMIC DNA]</scope>
    <source>
        <strain evidence="15 16">SB-73</strain>
    </source>
</reference>
<organism evidence="15 16">
    <name type="scientific">Starmerella bacillaris</name>
    <name type="common">Yeast</name>
    <name type="synonym">Candida zemplinina</name>
    <dbReference type="NCBI Taxonomy" id="1247836"/>
    <lineage>
        <taxon>Eukaryota</taxon>
        <taxon>Fungi</taxon>
        <taxon>Dikarya</taxon>
        <taxon>Ascomycota</taxon>
        <taxon>Saccharomycotina</taxon>
        <taxon>Dipodascomycetes</taxon>
        <taxon>Dipodascales</taxon>
        <taxon>Trichomonascaceae</taxon>
        <taxon>Starmerella</taxon>
    </lineage>
</organism>
<protein>
    <recommendedName>
        <fullName evidence="11">Mitochondrial import inner membrane translocase subunit TIM14</fullName>
    </recommendedName>
    <alternativeName>
        <fullName evidence="12">Presequence translocated-associated motor subunit PAM18</fullName>
    </alternativeName>
</protein>
<proteinExistence type="inferred from homology"/>
<dbReference type="PANTHER" id="PTHR12763:SF28">
    <property type="entry name" value="GEO10507P1-RELATED"/>
    <property type="match status" value="1"/>
</dbReference>
<comment type="subcellular location">
    <subcellularLocation>
        <location evidence="1">Mitochondrion inner membrane</location>
        <topology evidence="1">Single-pass membrane protein</topology>
    </subcellularLocation>
</comment>
<name>A0AAV5RDQ1_STABA</name>
<dbReference type="GO" id="GO:0001405">
    <property type="term" value="C:PAM complex, Tim23 associated import motor"/>
    <property type="evidence" value="ECO:0007669"/>
    <property type="project" value="UniProtKB-ARBA"/>
</dbReference>
<evidence type="ECO:0000313" key="15">
    <source>
        <dbReference type="EMBL" id="GMM49619.1"/>
    </source>
</evidence>
<keyword evidence="4" id="KW-1133">Transmembrane helix</keyword>
<dbReference type="InterPro" id="IPR001623">
    <property type="entry name" value="DnaJ_domain"/>
</dbReference>
<evidence type="ECO:0000256" key="9">
    <source>
        <dbReference type="ARBA" id="ARBA00037395"/>
    </source>
</evidence>
<dbReference type="GO" id="GO:0030150">
    <property type="term" value="P:protein import into mitochondrial matrix"/>
    <property type="evidence" value="ECO:0007669"/>
    <property type="project" value="TreeGrafter"/>
</dbReference>
<dbReference type="Gene3D" id="1.10.287.110">
    <property type="entry name" value="DnaJ domain"/>
    <property type="match status" value="1"/>
</dbReference>
<keyword evidence="8" id="KW-0143">Chaperone</keyword>
<keyword evidence="13" id="KW-0732">Signal</keyword>
<evidence type="ECO:0000256" key="5">
    <source>
        <dbReference type="ARBA" id="ARBA00023010"/>
    </source>
</evidence>
<evidence type="ECO:0000256" key="1">
    <source>
        <dbReference type="ARBA" id="ARBA00004434"/>
    </source>
</evidence>
<dbReference type="Proteomes" id="UP001362899">
    <property type="component" value="Unassembled WGS sequence"/>
</dbReference>
<keyword evidence="2" id="KW-0812">Transmembrane</keyword>
<evidence type="ECO:0000256" key="2">
    <source>
        <dbReference type="ARBA" id="ARBA00022692"/>
    </source>
</evidence>
<evidence type="ECO:0000256" key="10">
    <source>
        <dbReference type="ARBA" id="ARBA00038105"/>
    </source>
</evidence>
<dbReference type="GO" id="GO:0001671">
    <property type="term" value="F:ATPase activator activity"/>
    <property type="evidence" value="ECO:0007669"/>
    <property type="project" value="TreeGrafter"/>
</dbReference>
<dbReference type="EMBL" id="BTGC01000003">
    <property type="protein sequence ID" value="GMM49619.1"/>
    <property type="molecule type" value="Genomic_DNA"/>
</dbReference>
<evidence type="ECO:0000256" key="7">
    <source>
        <dbReference type="ARBA" id="ARBA00023136"/>
    </source>
</evidence>
<keyword evidence="5" id="KW-0813">Transport</keyword>
<dbReference type="InterPro" id="IPR036869">
    <property type="entry name" value="J_dom_sf"/>
</dbReference>
<accession>A0AAV5RDQ1</accession>
<evidence type="ECO:0000259" key="14">
    <source>
        <dbReference type="PROSITE" id="PS50076"/>
    </source>
</evidence>